<reference evidence="2 3" key="1">
    <citation type="submission" date="2015-11" db="EMBL/GenBank/DDBJ databases">
        <title>Evidence for parallel genomic evolution in an endosymbiosis of termite gut flagellates.</title>
        <authorList>
            <person name="Zheng H."/>
        </authorList>
    </citation>
    <scope>NUCLEOTIDE SEQUENCE [LARGE SCALE GENOMIC DNA]</scope>
    <source>
        <strain evidence="2 3">CET450</strain>
    </source>
</reference>
<evidence type="ECO:0000313" key="3">
    <source>
        <dbReference type="Proteomes" id="UP000095237"/>
    </source>
</evidence>
<gene>
    <name evidence="2" type="ORF">ATZ36_02030</name>
</gene>
<proteinExistence type="predicted"/>
<keyword evidence="3" id="KW-1185">Reference proteome</keyword>
<keyword evidence="1" id="KW-0812">Transmembrane</keyword>
<accession>A0A1E5IGQ2</accession>
<dbReference type="AlphaFoldDB" id="A0A1E5IGQ2"/>
<protein>
    <submittedName>
        <fullName evidence="2">Uncharacterized protein</fullName>
    </submittedName>
</protein>
<dbReference type="Proteomes" id="UP000095237">
    <property type="component" value="Unassembled WGS sequence"/>
</dbReference>
<dbReference type="EMBL" id="LNVX01000621">
    <property type="protein sequence ID" value="OEG69640.1"/>
    <property type="molecule type" value="Genomic_DNA"/>
</dbReference>
<keyword evidence="1" id="KW-0472">Membrane</keyword>
<evidence type="ECO:0000256" key="1">
    <source>
        <dbReference type="SAM" id="Phobius"/>
    </source>
</evidence>
<keyword evidence="1" id="KW-1133">Transmembrane helix</keyword>
<comment type="caution">
    <text evidence="2">The sequence shown here is derived from an EMBL/GenBank/DDBJ whole genome shotgun (WGS) entry which is preliminary data.</text>
</comment>
<feature type="transmembrane region" description="Helical" evidence="1">
    <location>
        <begin position="18"/>
        <end position="39"/>
    </location>
</feature>
<organism evidence="2 3">
    <name type="scientific">Endomicrobium trichonymphae</name>
    <dbReference type="NCBI Taxonomy" id="1408204"/>
    <lineage>
        <taxon>Bacteria</taxon>
        <taxon>Pseudomonadati</taxon>
        <taxon>Elusimicrobiota</taxon>
        <taxon>Endomicrobiia</taxon>
        <taxon>Endomicrobiales</taxon>
        <taxon>Endomicrobiaceae</taxon>
        <taxon>Candidatus Endomicrobiellum</taxon>
    </lineage>
</organism>
<evidence type="ECO:0000313" key="2">
    <source>
        <dbReference type="EMBL" id="OEG69640.1"/>
    </source>
</evidence>
<sequence>MANITTYDFISSNFRKTVWLMILFPISFAVVVYLIILLASSVAAIDNSQTYNQVSMFAIAN</sequence>
<name>A0A1E5IGQ2_ENDTX</name>